<evidence type="ECO:0000313" key="2">
    <source>
        <dbReference type="Proteomes" id="UP001419084"/>
    </source>
</evidence>
<reference evidence="1 2" key="1">
    <citation type="journal article" date="2024" name="Int. J. Syst. Evol. Microbiol.">
        <title>Lacrimispora brassicae sp. nov. isolated from fermented cabbage, and proposal of Clostridium indicum Gundawar et al. 2019 and Clostridium methoxybenzovorans Mechichi et al. 1999 as heterotypic synonyms of Lacrimispora amygdalina (Parshina et al. 2003) Haas and Blanchard 2020 and Lacrimispora indolis (McClung and McCoy 1957) Haas and Blanchard 2020, respectively.</title>
        <authorList>
            <person name="Kobayashi H."/>
            <person name="Tanizawa Y."/>
            <person name="Sakamoto M."/>
            <person name="Ohkuma M."/>
            <person name="Tohno M."/>
        </authorList>
    </citation>
    <scope>NUCLEOTIDE SEQUENCE [LARGE SCALE GENOMIC DNA]</scope>
    <source>
        <strain evidence="1 2">DSM 12857</strain>
    </source>
</reference>
<proteinExistence type="predicted"/>
<dbReference type="Proteomes" id="UP001419084">
    <property type="component" value="Unassembled WGS sequence"/>
</dbReference>
<dbReference type="EMBL" id="BRPJ01000009">
    <property type="protein sequence ID" value="GLB28623.1"/>
    <property type="molecule type" value="Genomic_DNA"/>
</dbReference>
<dbReference type="RefSeq" id="WP_346064574.1">
    <property type="nucleotide sequence ID" value="NZ_BRPJ01000009.1"/>
</dbReference>
<organism evidence="1 2">
    <name type="scientific">Lacrimispora amygdalina</name>
    <dbReference type="NCBI Taxonomy" id="253257"/>
    <lineage>
        <taxon>Bacteria</taxon>
        <taxon>Bacillati</taxon>
        <taxon>Bacillota</taxon>
        <taxon>Clostridia</taxon>
        <taxon>Lachnospirales</taxon>
        <taxon>Lachnospiraceae</taxon>
        <taxon>Lacrimispora</taxon>
    </lineage>
</organism>
<protein>
    <submittedName>
        <fullName evidence="1">Uncharacterized protein</fullName>
    </submittedName>
</protein>
<gene>
    <name evidence="1" type="ORF">LAD12857_05460</name>
</gene>
<sequence>MAVNKSDENKQYKTVLQKMTEVCPYYIAKYVEWYLTDKNERCKWDELAVCDQNYKSKAGGFKTEQFAKENWLTREDAQRAMQIYLKHMKTFNTMQIYQKMFQKALEGDVNAAKYIDQVHESNFFDESDDELNDFLSGINIPALKKGKGGK</sequence>
<keyword evidence="2" id="KW-1185">Reference proteome</keyword>
<accession>A0ABQ5M115</accession>
<comment type="caution">
    <text evidence="1">The sequence shown here is derived from an EMBL/GenBank/DDBJ whole genome shotgun (WGS) entry which is preliminary data.</text>
</comment>
<evidence type="ECO:0000313" key="1">
    <source>
        <dbReference type="EMBL" id="GLB28623.1"/>
    </source>
</evidence>
<name>A0ABQ5M115_9FIRM</name>